<dbReference type="EMBL" id="JAOQAV010000381">
    <property type="protein sequence ID" value="KAJ4175672.1"/>
    <property type="molecule type" value="Genomic_DNA"/>
</dbReference>
<dbReference type="InterPro" id="IPR023780">
    <property type="entry name" value="Chromo_domain"/>
</dbReference>
<dbReference type="Pfam" id="PF00385">
    <property type="entry name" value="Chromo"/>
    <property type="match status" value="1"/>
</dbReference>
<dbReference type="SMART" id="SM00298">
    <property type="entry name" value="CHROMO"/>
    <property type="match status" value="2"/>
</dbReference>
<comment type="subunit">
    <text evidence="1">Component of the NuA4 histone acetyltransferase complex.</text>
</comment>
<feature type="region of interest" description="Disordered" evidence="2">
    <location>
        <begin position="1"/>
        <end position="106"/>
    </location>
</feature>
<feature type="compositionally biased region" description="Basic residues" evidence="2">
    <location>
        <begin position="224"/>
        <end position="245"/>
    </location>
</feature>
<dbReference type="AlphaFoldDB" id="A0A9W8UU83"/>
<name>A0A9W8UU83_9HYPO</name>
<reference evidence="4" key="1">
    <citation type="submission" date="2022-09" db="EMBL/GenBank/DDBJ databases">
        <title>Fusarium specimens isolated from Avocado Roots.</title>
        <authorList>
            <person name="Stajich J."/>
            <person name="Roper C."/>
            <person name="Heimlech-Rivalta G."/>
        </authorList>
    </citation>
    <scope>NUCLEOTIDE SEQUENCE</scope>
    <source>
        <strain evidence="4">A02</strain>
    </source>
</reference>
<evidence type="ECO:0000256" key="1">
    <source>
        <dbReference type="ARBA" id="ARBA00011353"/>
    </source>
</evidence>
<evidence type="ECO:0000313" key="5">
    <source>
        <dbReference type="Proteomes" id="UP001152087"/>
    </source>
</evidence>
<dbReference type="InterPro" id="IPR016197">
    <property type="entry name" value="Chromo-like_dom_sf"/>
</dbReference>
<organism evidence="4 5">
    <name type="scientific">Fusarium falciforme</name>
    <dbReference type="NCBI Taxonomy" id="195108"/>
    <lineage>
        <taxon>Eukaryota</taxon>
        <taxon>Fungi</taxon>
        <taxon>Dikarya</taxon>
        <taxon>Ascomycota</taxon>
        <taxon>Pezizomycotina</taxon>
        <taxon>Sordariomycetes</taxon>
        <taxon>Hypocreomycetidae</taxon>
        <taxon>Hypocreales</taxon>
        <taxon>Nectriaceae</taxon>
        <taxon>Fusarium</taxon>
        <taxon>Fusarium solani species complex</taxon>
    </lineage>
</organism>
<sequence>MATGTPTKEGDVPTVRDKNVDSRRVPSDAGTGARSKGLRRSLRGTSNIGSPAKDNVDRLTPGAAEQNEPKSTNEQRGKKDAGVDGDAAAAPASMDESQVNKFNAHRVDTKVSTVEIQVEWEGGETTWEAERDLQEDVPALVYKYWDGLGGRKSATNLELHHVFKISKRAKVSKSPQPSDNSKDTQYMYRVQWVGYSPTDSTWECESVLREIAPDEFEKFEAKESRKRKNIHGPGRPRKKARGANN</sequence>
<dbReference type="InterPro" id="IPR000953">
    <property type="entry name" value="Chromo/chromo_shadow_dom"/>
</dbReference>
<evidence type="ECO:0000313" key="4">
    <source>
        <dbReference type="EMBL" id="KAJ4175672.1"/>
    </source>
</evidence>
<dbReference type="GO" id="GO:0006338">
    <property type="term" value="P:chromatin remodeling"/>
    <property type="evidence" value="ECO:0007669"/>
    <property type="project" value="UniProtKB-ARBA"/>
</dbReference>
<evidence type="ECO:0000259" key="3">
    <source>
        <dbReference type="PROSITE" id="PS50013"/>
    </source>
</evidence>
<accession>A0A9W8UU83</accession>
<dbReference type="CDD" id="cd00024">
    <property type="entry name" value="CD_CSD"/>
    <property type="match status" value="1"/>
</dbReference>
<evidence type="ECO:0000256" key="2">
    <source>
        <dbReference type="SAM" id="MobiDB-lite"/>
    </source>
</evidence>
<proteinExistence type="predicted"/>
<feature type="compositionally biased region" description="Basic and acidic residues" evidence="2">
    <location>
        <begin position="8"/>
        <end position="26"/>
    </location>
</feature>
<dbReference type="PROSITE" id="PS50013">
    <property type="entry name" value="CHROMO_2"/>
    <property type="match status" value="1"/>
</dbReference>
<keyword evidence="5" id="KW-1185">Reference proteome</keyword>
<protein>
    <recommendedName>
        <fullName evidence="3">Chromo domain-containing protein</fullName>
    </recommendedName>
</protein>
<feature type="region of interest" description="Disordered" evidence="2">
    <location>
        <begin position="218"/>
        <end position="245"/>
    </location>
</feature>
<gene>
    <name evidence="4" type="ORF">NW755_014812</name>
</gene>
<dbReference type="Proteomes" id="UP001152087">
    <property type="component" value="Unassembled WGS sequence"/>
</dbReference>
<dbReference type="Gene3D" id="2.40.50.40">
    <property type="match status" value="2"/>
</dbReference>
<dbReference type="SUPFAM" id="SSF54160">
    <property type="entry name" value="Chromo domain-like"/>
    <property type="match status" value="2"/>
</dbReference>
<feature type="domain" description="Chromo" evidence="3">
    <location>
        <begin position="157"/>
        <end position="231"/>
    </location>
</feature>
<comment type="caution">
    <text evidence="4">The sequence shown here is derived from an EMBL/GenBank/DDBJ whole genome shotgun (WGS) entry which is preliminary data.</text>
</comment>
<feature type="compositionally biased region" description="Basic and acidic residues" evidence="2">
    <location>
        <begin position="67"/>
        <end position="82"/>
    </location>
</feature>